<dbReference type="InterPro" id="IPR045913">
    <property type="entry name" value="TBC20/Gyp8-like"/>
</dbReference>
<evidence type="ECO:0000313" key="4">
    <source>
        <dbReference type="EMBL" id="EAA32673.1"/>
    </source>
</evidence>
<dbReference type="STRING" id="367110.Q7S8L1"/>
<dbReference type="RefSeq" id="XP_961909.1">
    <property type="nucleotide sequence ID" value="XM_956816.2"/>
</dbReference>
<dbReference type="InterPro" id="IPR000195">
    <property type="entry name" value="Rab-GAP-TBC_dom"/>
</dbReference>
<reference evidence="4 5" key="1">
    <citation type="journal article" date="2003" name="Nature">
        <title>The genome sequence of the filamentous fungus Neurospora crassa.</title>
        <authorList>
            <person name="Galagan J.E."/>
            <person name="Calvo S.E."/>
            <person name="Borkovich K.A."/>
            <person name="Selker E.U."/>
            <person name="Read N.D."/>
            <person name="Jaffe D."/>
            <person name="FitzHugh W."/>
            <person name="Ma L.J."/>
            <person name="Smirnov S."/>
            <person name="Purcell S."/>
            <person name="Rehman B."/>
            <person name="Elkins T."/>
            <person name="Engels R."/>
            <person name="Wang S."/>
            <person name="Nielsen C.B."/>
            <person name="Butler J."/>
            <person name="Endrizzi M."/>
            <person name="Qui D."/>
            <person name="Ianakiev P."/>
            <person name="Bell-Pedersen D."/>
            <person name="Nelson M.A."/>
            <person name="Werner-Washburne M."/>
            <person name="Selitrennikoff C.P."/>
            <person name="Kinsey J.A."/>
            <person name="Braun E.L."/>
            <person name="Zelter A."/>
            <person name="Schulte U."/>
            <person name="Kothe G.O."/>
            <person name="Jedd G."/>
            <person name="Mewes W."/>
            <person name="Staben C."/>
            <person name="Marcotte E."/>
            <person name="Greenberg D."/>
            <person name="Roy A."/>
            <person name="Foley K."/>
            <person name="Naylor J."/>
            <person name="Stange-Thomann N."/>
            <person name="Barrett R."/>
            <person name="Gnerre S."/>
            <person name="Kamal M."/>
            <person name="Kamvysselis M."/>
            <person name="Mauceli E."/>
            <person name="Bielke C."/>
            <person name="Rudd S."/>
            <person name="Frishman D."/>
            <person name="Krystofova S."/>
            <person name="Rasmussen C."/>
            <person name="Metzenberg R.L."/>
            <person name="Perkins D.D."/>
            <person name="Kroken S."/>
            <person name="Cogoni C."/>
            <person name="Macino G."/>
            <person name="Catcheside D."/>
            <person name="Li W."/>
            <person name="Pratt R.J."/>
            <person name="Osmani S.A."/>
            <person name="DeSouza C.P."/>
            <person name="Glass L."/>
            <person name="Orbach M.J."/>
            <person name="Berglund J.A."/>
            <person name="Voelker R."/>
            <person name="Yarden O."/>
            <person name="Plamann M."/>
            <person name="Seiler S."/>
            <person name="Dunlap J."/>
            <person name="Radford A."/>
            <person name="Aramayo R."/>
            <person name="Natvig D.O."/>
            <person name="Alex L.A."/>
            <person name="Mannhaupt G."/>
            <person name="Ebbole D.J."/>
            <person name="Freitag M."/>
            <person name="Paulsen I."/>
            <person name="Sachs M.S."/>
            <person name="Lander E.S."/>
            <person name="Nusbaum C."/>
            <person name="Birren B."/>
        </authorList>
    </citation>
    <scope>NUCLEOTIDE SEQUENCE [LARGE SCALE GENOMIC DNA]</scope>
    <source>
        <strain evidence="5">ATCC 24698 / 74-OR23-1A / CBS 708.71 / DSM 1257 / FGSC 987</strain>
    </source>
</reference>
<dbReference type="Proteomes" id="UP000001805">
    <property type="component" value="Chromosome 4, Linkage Group IV"/>
</dbReference>
<dbReference type="InParanoid" id="Q7S8L1"/>
<evidence type="ECO:0000256" key="2">
    <source>
        <dbReference type="SAM" id="MobiDB-lite"/>
    </source>
</evidence>
<dbReference type="VEuPathDB" id="FungiDB:NCU05272"/>
<dbReference type="EMBL" id="CM002239">
    <property type="protein sequence ID" value="EAA32673.1"/>
    <property type="molecule type" value="Genomic_DNA"/>
</dbReference>
<dbReference type="FunFam" id="1.10.8.1310:FF:000001">
    <property type="entry name" value="TBC1 domain family, member 20"/>
    <property type="match status" value="1"/>
</dbReference>
<dbReference type="SMART" id="SM00164">
    <property type="entry name" value="TBC"/>
    <property type="match status" value="1"/>
</dbReference>
<organism evidence="4 5">
    <name type="scientific">Neurospora crassa (strain ATCC 24698 / 74-OR23-1A / CBS 708.71 / DSM 1257 / FGSC 987)</name>
    <dbReference type="NCBI Taxonomy" id="367110"/>
    <lineage>
        <taxon>Eukaryota</taxon>
        <taxon>Fungi</taxon>
        <taxon>Dikarya</taxon>
        <taxon>Ascomycota</taxon>
        <taxon>Pezizomycotina</taxon>
        <taxon>Sordariomycetes</taxon>
        <taxon>Sordariomycetidae</taxon>
        <taxon>Sordariales</taxon>
        <taxon>Sordariaceae</taxon>
        <taxon>Neurospora</taxon>
    </lineage>
</organism>
<dbReference type="PANTHER" id="PTHR20913">
    <property type="entry name" value="TBC1 DOMAIN FAMILY MEMBER 20/GTPASE"/>
    <property type="match status" value="1"/>
</dbReference>
<dbReference type="OMA" id="VYMFAQI"/>
<dbReference type="Pfam" id="PF00566">
    <property type="entry name" value="RabGAP-TBC"/>
    <property type="match status" value="1"/>
</dbReference>
<dbReference type="PANTHER" id="PTHR20913:SF7">
    <property type="entry name" value="RE60063P"/>
    <property type="match status" value="1"/>
</dbReference>
<feature type="region of interest" description="Disordered" evidence="2">
    <location>
        <begin position="79"/>
        <end position="99"/>
    </location>
</feature>
<evidence type="ECO:0000313" key="5">
    <source>
        <dbReference type="Proteomes" id="UP000001805"/>
    </source>
</evidence>
<feature type="domain" description="Rab-GAP TBC" evidence="3">
    <location>
        <begin position="58"/>
        <end position="248"/>
    </location>
</feature>
<dbReference type="KEGG" id="ncr:NCU05272"/>
<dbReference type="SMR" id="Q7S8L1"/>
<dbReference type="PROSITE" id="PS50086">
    <property type="entry name" value="TBC_RABGAP"/>
    <property type="match status" value="1"/>
</dbReference>
<dbReference type="GO" id="GO:0005096">
    <property type="term" value="F:GTPase activator activity"/>
    <property type="evidence" value="ECO:0000318"/>
    <property type="project" value="GO_Central"/>
</dbReference>
<keyword evidence="1" id="KW-0343">GTPase activation</keyword>
<dbReference type="HOGENOM" id="CLU_039465_0_1_1"/>
<accession>Q7S8L1</accession>
<dbReference type="SUPFAM" id="SSF47923">
    <property type="entry name" value="Ypt/Rab-GAP domain of gyp1p"/>
    <property type="match status" value="2"/>
</dbReference>
<dbReference type="GO" id="GO:0005789">
    <property type="term" value="C:endoplasmic reticulum membrane"/>
    <property type="evidence" value="ECO:0000318"/>
    <property type="project" value="GO_Central"/>
</dbReference>
<evidence type="ECO:0000256" key="1">
    <source>
        <dbReference type="ARBA" id="ARBA00022468"/>
    </source>
</evidence>
<dbReference type="GO" id="GO:0006888">
    <property type="term" value="P:endoplasmic reticulum to Golgi vesicle-mediated transport"/>
    <property type="evidence" value="ECO:0000318"/>
    <property type="project" value="GO_Central"/>
</dbReference>
<feature type="compositionally biased region" description="Low complexity" evidence="2">
    <location>
        <begin position="84"/>
        <end position="93"/>
    </location>
</feature>
<dbReference type="InterPro" id="IPR035969">
    <property type="entry name" value="Rab-GAP_TBC_sf"/>
</dbReference>
<gene>
    <name evidence="4" type="ORF">NCU05272</name>
</gene>
<sequence length="412" mass="46930">MSQMDSGSSSESGDSLSEKDEKVIIDPFFTEKEAAILTACSQRDLTKLRDLAESRGGFLTDELRQQAWPILLGLPPKPFDEDSSSSSYSSWESLPPHQDEDQVQLDVDRSFTYYPSHTSDSARSLQKSLLSSLILSVLRRHPYLHYFQGYHDISQVLLLVLPAHLRSPALARLSALRIRDFMLPNLQAAIAQLRLIPDILRVSDPPLWRHLSGTEPFFALSGTITMYAHDITTLGEITRLFDVLLAREPVFSVYMFAAIVRSRREELFETPEDEPEMLHSILSKLPQPLDLEGLIGDTVALFEKYPPERLPSWRWGISGSSVLKTAREGFDKNKGATGQTMEDGKRFFERQVRELLWLERRDKAKKWMWKNRRPVRTLGLAVLVGIIAILLRRAPGGPMAWVMGVVNRWWLT</sequence>
<evidence type="ECO:0000259" key="3">
    <source>
        <dbReference type="PROSITE" id="PS50086"/>
    </source>
</evidence>
<dbReference type="OrthoDB" id="206700at2759"/>
<dbReference type="AlphaFoldDB" id="Q7S8L1"/>
<dbReference type="PaxDb" id="5141-EFNCRP00000005018"/>
<dbReference type="GeneID" id="3878062"/>
<dbReference type="Gene3D" id="1.10.8.1310">
    <property type="match status" value="1"/>
</dbReference>
<dbReference type="Gene3D" id="1.10.472.80">
    <property type="entry name" value="Ypt/Rab-GAP domain of gyp1p, domain 3"/>
    <property type="match status" value="1"/>
</dbReference>
<keyword evidence="5" id="KW-1185">Reference proteome</keyword>
<proteinExistence type="predicted"/>
<name>Q7S8L1_NEUCR</name>
<protein>
    <submittedName>
        <fullName evidence="4">TBC domain-containing protein</fullName>
    </submittedName>
</protein>
<dbReference type="FunFam" id="1.10.472.80:FF:000060">
    <property type="entry name" value="TBC domain protein, putative"/>
    <property type="match status" value="1"/>
</dbReference>